<reference evidence="1" key="2">
    <citation type="journal article" date="2022" name="New Phytol.">
        <title>Evolutionary transition to the ectomycorrhizal habit in the genomes of a hyperdiverse lineage of mushroom-forming fungi.</title>
        <authorList>
            <person name="Looney B."/>
            <person name="Miyauchi S."/>
            <person name="Morin E."/>
            <person name="Drula E."/>
            <person name="Courty P.E."/>
            <person name="Kohler A."/>
            <person name="Kuo A."/>
            <person name="LaButti K."/>
            <person name="Pangilinan J."/>
            <person name="Lipzen A."/>
            <person name="Riley R."/>
            <person name="Andreopoulos W."/>
            <person name="He G."/>
            <person name="Johnson J."/>
            <person name="Nolan M."/>
            <person name="Tritt A."/>
            <person name="Barry K.W."/>
            <person name="Grigoriev I.V."/>
            <person name="Nagy L.G."/>
            <person name="Hibbett D."/>
            <person name="Henrissat B."/>
            <person name="Matheny P.B."/>
            <person name="Labbe J."/>
            <person name="Martin F.M."/>
        </authorList>
    </citation>
    <scope>NUCLEOTIDE SEQUENCE</scope>
    <source>
        <strain evidence="1">FP105234-sp</strain>
    </source>
</reference>
<proteinExistence type="predicted"/>
<evidence type="ECO:0000313" key="2">
    <source>
        <dbReference type="Proteomes" id="UP000814033"/>
    </source>
</evidence>
<gene>
    <name evidence="1" type="ORF">FA95DRAFT_1618696</name>
</gene>
<protein>
    <submittedName>
        <fullName evidence="1">Uncharacterized protein</fullName>
    </submittedName>
</protein>
<dbReference type="EMBL" id="MU275848">
    <property type="protein sequence ID" value="KAI0051975.1"/>
    <property type="molecule type" value="Genomic_DNA"/>
</dbReference>
<dbReference type="Proteomes" id="UP000814033">
    <property type="component" value="Unassembled WGS sequence"/>
</dbReference>
<name>A0ACB8S7S4_9AGAM</name>
<organism evidence="1 2">
    <name type="scientific">Auriscalpium vulgare</name>
    <dbReference type="NCBI Taxonomy" id="40419"/>
    <lineage>
        <taxon>Eukaryota</taxon>
        <taxon>Fungi</taxon>
        <taxon>Dikarya</taxon>
        <taxon>Basidiomycota</taxon>
        <taxon>Agaricomycotina</taxon>
        <taxon>Agaricomycetes</taxon>
        <taxon>Russulales</taxon>
        <taxon>Auriscalpiaceae</taxon>
        <taxon>Auriscalpium</taxon>
    </lineage>
</organism>
<evidence type="ECO:0000313" key="1">
    <source>
        <dbReference type="EMBL" id="KAI0051975.1"/>
    </source>
</evidence>
<accession>A0ACB8S7S4</accession>
<sequence length="154" mass="16875">MPATMSAPAYTLSAEPAPGFWWKLTLHHNPYYAYKRALVAHVSANADWDTLSSAVSGLVKVSECTAPCPQAFHYAGMQILDGGSWAAMNAELRAYVLATPGDAVTQPVYLGTLEAVVVGEELFTMTEYNHDKELRQRQAAEWQAARVQKSEKQG</sequence>
<reference evidence="1" key="1">
    <citation type="submission" date="2021-02" db="EMBL/GenBank/DDBJ databases">
        <authorList>
            <consortium name="DOE Joint Genome Institute"/>
            <person name="Ahrendt S."/>
            <person name="Looney B.P."/>
            <person name="Miyauchi S."/>
            <person name="Morin E."/>
            <person name="Drula E."/>
            <person name="Courty P.E."/>
            <person name="Chicoki N."/>
            <person name="Fauchery L."/>
            <person name="Kohler A."/>
            <person name="Kuo A."/>
            <person name="Labutti K."/>
            <person name="Pangilinan J."/>
            <person name="Lipzen A."/>
            <person name="Riley R."/>
            <person name="Andreopoulos W."/>
            <person name="He G."/>
            <person name="Johnson J."/>
            <person name="Barry K.W."/>
            <person name="Grigoriev I.V."/>
            <person name="Nagy L."/>
            <person name="Hibbett D."/>
            <person name="Henrissat B."/>
            <person name="Matheny P.B."/>
            <person name="Labbe J."/>
            <person name="Martin F."/>
        </authorList>
    </citation>
    <scope>NUCLEOTIDE SEQUENCE</scope>
    <source>
        <strain evidence="1">FP105234-sp</strain>
    </source>
</reference>
<comment type="caution">
    <text evidence="1">The sequence shown here is derived from an EMBL/GenBank/DDBJ whole genome shotgun (WGS) entry which is preliminary data.</text>
</comment>
<keyword evidence="2" id="KW-1185">Reference proteome</keyword>